<dbReference type="PROSITE" id="PS50109">
    <property type="entry name" value="HIS_KIN"/>
    <property type="match status" value="1"/>
</dbReference>
<keyword evidence="4" id="KW-0067">ATP-binding</keyword>
<dbReference type="PANTHER" id="PTHR34220:SF7">
    <property type="entry name" value="SENSOR HISTIDINE KINASE YPDA"/>
    <property type="match status" value="1"/>
</dbReference>
<evidence type="ECO:0000313" key="8">
    <source>
        <dbReference type="EMBL" id="TLS51806.1"/>
    </source>
</evidence>
<dbReference type="SMART" id="SM00387">
    <property type="entry name" value="HATPase_c"/>
    <property type="match status" value="1"/>
</dbReference>
<evidence type="ECO:0000256" key="4">
    <source>
        <dbReference type="ARBA" id="ARBA00022840"/>
    </source>
</evidence>
<comment type="caution">
    <text evidence="8">The sequence shown here is derived from an EMBL/GenBank/DDBJ whole genome shotgun (WGS) entry which is preliminary data.</text>
</comment>
<name>A0A5R9GBW0_9BACL</name>
<keyword evidence="6" id="KW-0812">Transmembrane</keyword>
<feature type="transmembrane region" description="Helical" evidence="6">
    <location>
        <begin position="315"/>
        <end position="336"/>
    </location>
</feature>
<dbReference type="Gene3D" id="3.30.565.10">
    <property type="entry name" value="Histidine kinase-like ATPase, C-terminal domain"/>
    <property type="match status" value="1"/>
</dbReference>
<dbReference type="EMBL" id="VCIW01000007">
    <property type="protein sequence ID" value="TLS51806.1"/>
    <property type="molecule type" value="Genomic_DNA"/>
</dbReference>
<reference evidence="8 9" key="1">
    <citation type="submission" date="2019-05" db="EMBL/GenBank/DDBJ databases">
        <authorList>
            <person name="Narsing Rao M.P."/>
            <person name="Li W.J."/>
        </authorList>
    </citation>
    <scope>NUCLEOTIDE SEQUENCE [LARGE SCALE GENOMIC DNA]</scope>
    <source>
        <strain evidence="8 9">SYSU_K30003</strain>
    </source>
</reference>
<protein>
    <submittedName>
        <fullName evidence="8">Sensor histidine kinase</fullName>
    </submittedName>
</protein>
<dbReference type="GO" id="GO:0005524">
    <property type="term" value="F:ATP binding"/>
    <property type="evidence" value="ECO:0007669"/>
    <property type="project" value="UniProtKB-KW"/>
</dbReference>
<dbReference type="Proteomes" id="UP000309676">
    <property type="component" value="Unassembled WGS sequence"/>
</dbReference>
<dbReference type="AlphaFoldDB" id="A0A5R9GBW0"/>
<evidence type="ECO:0000256" key="3">
    <source>
        <dbReference type="ARBA" id="ARBA00022777"/>
    </source>
</evidence>
<dbReference type="InterPro" id="IPR003594">
    <property type="entry name" value="HATPase_dom"/>
</dbReference>
<dbReference type="GO" id="GO:0000155">
    <property type="term" value="F:phosphorelay sensor kinase activity"/>
    <property type="evidence" value="ECO:0007669"/>
    <property type="project" value="InterPro"/>
</dbReference>
<accession>A0A5R9GBW0</accession>
<keyword evidence="6" id="KW-0472">Membrane</keyword>
<keyword evidence="6" id="KW-1133">Transmembrane helix</keyword>
<evidence type="ECO:0000256" key="6">
    <source>
        <dbReference type="SAM" id="Phobius"/>
    </source>
</evidence>
<dbReference type="Gene3D" id="3.30.450.20">
    <property type="entry name" value="PAS domain"/>
    <property type="match status" value="1"/>
</dbReference>
<keyword evidence="9" id="KW-1185">Reference proteome</keyword>
<dbReference type="Pfam" id="PF06580">
    <property type="entry name" value="His_kinase"/>
    <property type="match status" value="1"/>
</dbReference>
<dbReference type="OrthoDB" id="9776552at2"/>
<dbReference type="PANTHER" id="PTHR34220">
    <property type="entry name" value="SENSOR HISTIDINE KINASE YPDA"/>
    <property type="match status" value="1"/>
</dbReference>
<dbReference type="GO" id="GO:0016020">
    <property type="term" value="C:membrane"/>
    <property type="evidence" value="ECO:0007669"/>
    <property type="project" value="InterPro"/>
</dbReference>
<dbReference type="InterPro" id="IPR036890">
    <property type="entry name" value="HATPase_C_sf"/>
</dbReference>
<keyword evidence="1" id="KW-0808">Transferase</keyword>
<dbReference type="Pfam" id="PF02518">
    <property type="entry name" value="HATPase_c"/>
    <property type="match status" value="1"/>
</dbReference>
<keyword evidence="3 8" id="KW-0418">Kinase</keyword>
<dbReference type="InterPro" id="IPR050640">
    <property type="entry name" value="Bact_2-comp_sensor_kinase"/>
</dbReference>
<feature type="domain" description="Histidine kinase" evidence="7">
    <location>
        <begin position="500"/>
        <end position="604"/>
    </location>
</feature>
<keyword evidence="2" id="KW-0547">Nucleotide-binding</keyword>
<gene>
    <name evidence="8" type="ORF">FE782_12905</name>
</gene>
<evidence type="ECO:0000256" key="2">
    <source>
        <dbReference type="ARBA" id="ARBA00022741"/>
    </source>
</evidence>
<evidence type="ECO:0000313" key="9">
    <source>
        <dbReference type="Proteomes" id="UP000309676"/>
    </source>
</evidence>
<dbReference type="CDD" id="cd18774">
    <property type="entry name" value="PDC2_HK_sensor"/>
    <property type="match status" value="1"/>
</dbReference>
<evidence type="ECO:0000259" key="7">
    <source>
        <dbReference type="PROSITE" id="PS50109"/>
    </source>
</evidence>
<dbReference type="SUPFAM" id="SSF55874">
    <property type="entry name" value="ATPase domain of HSP90 chaperone/DNA topoisomerase II/histidine kinase"/>
    <property type="match status" value="1"/>
</dbReference>
<evidence type="ECO:0000256" key="1">
    <source>
        <dbReference type="ARBA" id="ARBA00022679"/>
    </source>
</evidence>
<proteinExistence type="predicted"/>
<feature type="transmembrane region" description="Helical" evidence="6">
    <location>
        <begin position="29"/>
        <end position="48"/>
    </location>
</feature>
<dbReference type="RefSeq" id="WP_138194513.1">
    <property type="nucleotide sequence ID" value="NZ_VCIW01000007.1"/>
</dbReference>
<sequence>MRRRAQAAIERRLRPLFDVLAGMKMKRIWLVYLILIFLPTLLFARYYFVKSSSILKDEVADSMLQAVRQVESNIAYRMSKVRETSDSLMKNIEIYERLGRSPQEDTMLAQIEDQTQLSNMIQALENRNEVWKIRLFVEDRKMYASDNLTFYRLSSVQREPWYPEAERALGAPVWLDTQEIRYLNALQRTAVIPQVRVIKHPADFSHIIGLLAVDMPERLLSSVLADVQLAGGSIAVYDGGGTVVSHPDSGLIGSFMERERWESLRGQEEGIAVDGDGGEYFIFKTIAGTDWKVVARIPAANLASGNERYATTTTFVIVVICLILFILVVFFVFGVITETTIRKIRNIGVMIKKEGIDADLEHAETGQGSILGLESNVHRLIGTMRHLMKETYSANAREREAQLRALQAQINPHFLYNTLDTINWMAIRRDADEISDIVTSLAQYFRLSLNKGKDIVTVEDEINLAQSYLDIQTSRFHDLFDYEIDVEPDLLSRTIPKLSLQPIIENALLHGIQQLSDRKGRLRIEGRATEQGYRLTVTDNGVGMSEEKAAALGEPGEDRQDAKSYGLFNVRERIELYFGKASEVVVESRLGEGTKVEIRVVDAPQP</sequence>
<keyword evidence="5" id="KW-0902">Two-component regulatory system</keyword>
<organism evidence="8 9">
    <name type="scientific">Paenibacillus antri</name>
    <dbReference type="NCBI Taxonomy" id="2582848"/>
    <lineage>
        <taxon>Bacteria</taxon>
        <taxon>Bacillati</taxon>
        <taxon>Bacillota</taxon>
        <taxon>Bacilli</taxon>
        <taxon>Bacillales</taxon>
        <taxon>Paenibacillaceae</taxon>
        <taxon>Paenibacillus</taxon>
    </lineage>
</organism>
<evidence type="ECO:0000256" key="5">
    <source>
        <dbReference type="ARBA" id="ARBA00023012"/>
    </source>
</evidence>
<dbReference type="InterPro" id="IPR010559">
    <property type="entry name" value="Sig_transdc_His_kin_internal"/>
</dbReference>
<dbReference type="InterPro" id="IPR005467">
    <property type="entry name" value="His_kinase_dom"/>
</dbReference>